<evidence type="ECO:0000313" key="12">
    <source>
        <dbReference type="EMBL" id="CAB4900935.1"/>
    </source>
</evidence>
<comment type="similarity">
    <text evidence="2">Belongs to the thiolase-like superfamily. FabH family.</text>
</comment>
<evidence type="ECO:0000259" key="11">
    <source>
        <dbReference type="Pfam" id="PF08545"/>
    </source>
</evidence>
<dbReference type="Pfam" id="PF08545">
    <property type="entry name" value="ACP_syn_III"/>
    <property type="match status" value="1"/>
</dbReference>
<dbReference type="GO" id="GO:0006633">
    <property type="term" value="P:fatty acid biosynthetic process"/>
    <property type="evidence" value="ECO:0007669"/>
    <property type="project" value="UniProtKB-KW"/>
</dbReference>
<organism evidence="12">
    <name type="scientific">freshwater metagenome</name>
    <dbReference type="NCBI Taxonomy" id="449393"/>
    <lineage>
        <taxon>unclassified sequences</taxon>
        <taxon>metagenomes</taxon>
        <taxon>ecological metagenomes</taxon>
    </lineage>
</organism>
<dbReference type="InterPro" id="IPR016039">
    <property type="entry name" value="Thiolase-like"/>
</dbReference>
<accession>A0A6J7G6R3</accession>
<protein>
    <submittedName>
        <fullName evidence="12">Unannotated protein</fullName>
    </submittedName>
</protein>
<dbReference type="EMBL" id="CAFBMR010000002">
    <property type="protein sequence ID" value="CAB4900935.1"/>
    <property type="molecule type" value="Genomic_DNA"/>
</dbReference>
<gene>
    <name evidence="12" type="ORF">UFOPK3610_00117</name>
</gene>
<dbReference type="HAMAP" id="MF_01815">
    <property type="entry name" value="FabH"/>
    <property type="match status" value="1"/>
</dbReference>
<keyword evidence="3" id="KW-0963">Cytoplasm</keyword>
<dbReference type="PANTHER" id="PTHR34069:SF2">
    <property type="entry name" value="BETA-KETOACYL-[ACYL-CARRIER-PROTEIN] SYNTHASE III"/>
    <property type="match status" value="1"/>
</dbReference>
<dbReference type="CDD" id="cd00830">
    <property type="entry name" value="KAS_III"/>
    <property type="match status" value="1"/>
</dbReference>
<keyword evidence="6" id="KW-0276">Fatty acid metabolism</keyword>
<evidence type="ECO:0000256" key="7">
    <source>
        <dbReference type="ARBA" id="ARBA00023098"/>
    </source>
</evidence>
<keyword evidence="8" id="KW-0275">Fatty acid biosynthesis</keyword>
<dbReference type="InterPro" id="IPR013747">
    <property type="entry name" value="ACP_syn_III_C"/>
</dbReference>
<comment type="pathway">
    <text evidence="1">Lipid metabolism.</text>
</comment>
<sequence>MAKFRASTGAAFSRIMSVGAYRPDRVVTNAEICELIDSSDEWIRERSGIRERRWAAPNQSVVDLACEAGRIAIERSGVAPEDIGLVLVASVTHPYVTPSASAEVSCRLGALNAAATDISSACAGFCYGIALGDGAIRSGAAKYVLLIGVEKLSDWTSKTDRGTAFIFADGAGAVILGPSDEPAIGPVVWGALGEQREAISMTQSFLEYRDRGGDFPTLTMQGQAVFRWAIGDMSKVAEEALRAAGITAEDLDAFLPHQANMRITDALVKAIKLPAHVPVARDIEFTGNTSAASIPLAMDRMLSDGHIPYGGTALMIGFGAGLVYASQVVTLPPAPQHH</sequence>
<evidence type="ECO:0000256" key="3">
    <source>
        <dbReference type="ARBA" id="ARBA00022490"/>
    </source>
</evidence>
<keyword evidence="7" id="KW-0443">Lipid metabolism</keyword>
<evidence type="ECO:0000256" key="4">
    <source>
        <dbReference type="ARBA" id="ARBA00022516"/>
    </source>
</evidence>
<name>A0A6J7G6R3_9ZZZZ</name>
<evidence type="ECO:0000256" key="9">
    <source>
        <dbReference type="ARBA" id="ARBA00023315"/>
    </source>
</evidence>
<reference evidence="12" key="1">
    <citation type="submission" date="2020-05" db="EMBL/GenBank/DDBJ databases">
        <authorList>
            <person name="Chiriac C."/>
            <person name="Salcher M."/>
            <person name="Ghai R."/>
            <person name="Kavagutti S V."/>
        </authorList>
    </citation>
    <scope>NUCLEOTIDE SEQUENCE</scope>
</reference>
<dbReference type="AlphaFoldDB" id="A0A6J7G6R3"/>
<evidence type="ECO:0000256" key="2">
    <source>
        <dbReference type="ARBA" id="ARBA00008642"/>
    </source>
</evidence>
<dbReference type="InterPro" id="IPR013751">
    <property type="entry name" value="ACP_syn_III_N"/>
</dbReference>
<dbReference type="GO" id="GO:0044550">
    <property type="term" value="P:secondary metabolite biosynthetic process"/>
    <property type="evidence" value="ECO:0007669"/>
    <property type="project" value="TreeGrafter"/>
</dbReference>
<keyword evidence="5" id="KW-0808">Transferase</keyword>
<dbReference type="Gene3D" id="3.40.47.10">
    <property type="match status" value="1"/>
</dbReference>
<proteinExistence type="inferred from homology"/>
<evidence type="ECO:0000259" key="10">
    <source>
        <dbReference type="Pfam" id="PF08541"/>
    </source>
</evidence>
<dbReference type="SUPFAM" id="SSF53901">
    <property type="entry name" value="Thiolase-like"/>
    <property type="match status" value="1"/>
</dbReference>
<dbReference type="NCBIfam" id="TIGR00747">
    <property type="entry name" value="fabH"/>
    <property type="match status" value="1"/>
</dbReference>
<dbReference type="GO" id="GO:0004315">
    <property type="term" value="F:3-oxoacyl-[acyl-carrier-protein] synthase activity"/>
    <property type="evidence" value="ECO:0007669"/>
    <property type="project" value="InterPro"/>
</dbReference>
<keyword evidence="4" id="KW-0444">Lipid biosynthesis</keyword>
<dbReference type="InterPro" id="IPR004655">
    <property type="entry name" value="FabH"/>
</dbReference>
<dbReference type="NCBIfam" id="NF006829">
    <property type="entry name" value="PRK09352.1"/>
    <property type="match status" value="1"/>
</dbReference>
<evidence type="ECO:0000256" key="5">
    <source>
        <dbReference type="ARBA" id="ARBA00022679"/>
    </source>
</evidence>
<dbReference type="Pfam" id="PF08541">
    <property type="entry name" value="ACP_syn_III_C"/>
    <property type="match status" value="1"/>
</dbReference>
<evidence type="ECO:0000256" key="6">
    <source>
        <dbReference type="ARBA" id="ARBA00022832"/>
    </source>
</evidence>
<feature type="domain" description="Beta-ketoacyl-[acyl-carrier-protein] synthase III C-terminal" evidence="10">
    <location>
        <begin position="241"/>
        <end position="330"/>
    </location>
</feature>
<feature type="domain" description="Beta-ketoacyl-[acyl-carrier-protein] synthase III N-terminal" evidence="11">
    <location>
        <begin position="117"/>
        <end position="191"/>
    </location>
</feature>
<dbReference type="PANTHER" id="PTHR34069">
    <property type="entry name" value="3-OXOACYL-[ACYL-CARRIER-PROTEIN] SYNTHASE 3"/>
    <property type="match status" value="1"/>
</dbReference>
<evidence type="ECO:0000256" key="1">
    <source>
        <dbReference type="ARBA" id="ARBA00005189"/>
    </source>
</evidence>
<keyword evidence="9" id="KW-0012">Acyltransferase</keyword>
<evidence type="ECO:0000256" key="8">
    <source>
        <dbReference type="ARBA" id="ARBA00023160"/>
    </source>
</evidence>